<comment type="caution">
    <text evidence="3">The sequence shown here is derived from an EMBL/GenBank/DDBJ whole genome shotgun (WGS) entry which is preliminary data.</text>
</comment>
<evidence type="ECO:0000256" key="1">
    <source>
        <dbReference type="ARBA" id="ARBA00010609"/>
    </source>
</evidence>
<proteinExistence type="inferred from homology"/>
<dbReference type="InterPro" id="IPR008972">
    <property type="entry name" value="Cupredoxin"/>
</dbReference>
<dbReference type="Proteomes" id="UP001589610">
    <property type="component" value="Unassembled WGS sequence"/>
</dbReference>
<dbReference type="RefSeq" id="WP_344750103.1">
    <property type="nucleotide sequence ID" value="NZ_BAAAWW010000218.1"/>
</dbReference>
<evidence type="ECO:0000313" key="3">
    <source>
        <dbReference type="EMBL" id="MFB9677049.1"/>
    </source>
</evidence>
<dbReference type="SUPFAM" id="SSF49503">
    <property type="entry name" value="Cupredoxins"/>
    <property type="match status" value="3"/>
</dbReference>
<dbReference type="InterPro" id="IPR006311">
    <property type="entry name" value="TAT_signal"/>
</dbReference>
<sequence>MSELMRRRFLQIAAITGAATVTPVRFLGTALAQASPRGTLDPATISKYVTQLVIPPAMPPTWKGHELDYYEIAVRQFGQQILPPTLPATTVWSYGSVSHRGTFNYPAFTINAHYRRPVRVKWINGLVDRNGDFLPHLLPIDQTLHWANPPGGIQGRDSNGTDQNPYRGPVPIVTHVHGNHTFDFSDGYPEAWYLPKARNIPAGFARDGSFYDVFKAKSPIGDRWGPGNAVFQYANNQPANTQWYHDHTLGMTRVNVYAGPAGFYLLRGGPGDLPEGRLPGPAPQVGDRPGKRYYEIPLAVQDRSFNDDGSLFYPNSRTFFDGFTGPYAPNSDVPPIWNPEFFGNTIVVNGKTWPVQEVEPRRYRFRILNGCDSRFLVFKLVSNPLAPRPVKTALPIWVIGAEGGFLPAPVELDQLLVAPAERADVIVDFTGLPVGTEIFLINEAPDAPFPGPPDSFADPATTGQVMKFKVVRLVSHDTSTPPCRLTLPQFQPLGPAIKHRQLSLSEQGSADFPGVSPVIVQLGTVQNGKPNPLRWDDPITENPVLNSIEVWELYNFTTDAHPIHIHEVQFQVVDRQPVGGSPRPPEPWERGFKDTVIAPPGEITRVKAKFDLPGRYVWHCHILGHEDNEMMRPYQIGC</sequence>
<dbReference type="PROSITE" id="PS51318">
    <property type="entry name" value="TAT"/>
    <property type="match status" value="1"/>
</dbReference>
<dbReference type="PANTHER" id="PTHR48267">
    <property type="entry name" value="CUPREDOXIN SUPERFAMILY PROTEIN"/>
    <property type="match status" value="1"/>
</dbReference>
<evidence type="ECO:0000259" key="2">
    <source>
        <dbReference type="Pfam" id="PF07731"/>
    </source>
</evidence>
<protein>
    <submittedName>
        <fullName evidence="3">Multicopper oxidase</fullName>
    </submittedName>
</protein>
<comment type="similarity">
    <text evidence="1">Belongs to the multicopper oxidase family.</text>
</comment>
<organism evidence="3 4">
    <name type="scientific">Streptosporangium vulgare</name>
    <dbReference type="NCBI Taxonomy" id="46190"/>
    <lineage>
        <taxon>Bacteria</taxon>
        <taxon>Bacillati</taxon>
        <taxon>Actinomycetota</taxon>
        <taxon>Actinomycetes</taxon>
        <taxon>Streptosporangiales</taxon>
        <taxon>Streptosporangiaceae</taxon>
        <taxon>Streptosporangium</taxon>
    </lineage>
</organism>
<evidence type="ECO:0000313" key="4">
    <source>
        <dbReference type="Proteomes" id="UP001589610"/>
    </source>
</evidence>
<feature type="domain" description="Plastocyanin-like" evidence="2">
    <location>
        <begin position="531"/>
        <end position="635"/>
    </location>
</feature>
<dbReference type="EMBL" id="JBHMBS010000006">
    <property type="protein sequence ID" value="MFB9677049.1"/>
    <property type="molecule type" value="Genomic_DNA"/>
</dbReference>
<dbReference type="PANTHER" id="PTHR48267:SF1">
    <property type="entry name" value="BILIRUBIN OXIDASE"/>
    <property type="match status" value="1"/>
</dbReference>
<name>A0ABV5TDF1_9ACTN</name>
<dbReference type="CDD" id="cd13868">
    <property type="entry name" value="CuRO_2_CotA_like"/>
    <property type="match status" value="1"/>
</dbReference>
<accession>A0ABV5TDF1</accession>
<dbReference type="InterPro" id="IPR011706">
    <property type="entry name" value="Cu-oxidase_C"/>
</dbReference>
<keyword evidence="4" id="KW-1185">Reference proteome</keyword>
<reference evidence="3 4" key="1">
    <citation type="submission" date="2024-09" db="EMBL/GenBank/DDBJ databases">
        <authorList>
            <person name="Sun Q."/>
            <person name="Mori K."/>
        </authorList>
    </citation>
    <scope>NUCLEOTIDE SEQUENCE [LARGE SCALE GENOMIC DNA]</scope>
    <source>
        <strain evidence="3 4">JCM 3028</strain>
    </source>
</reference>
<dbReference type="InterPro" id="IPR045087">
    <property type="entry name" value="Cu-oxidase_fam"/>
</dbReference>
<gene>
    <name evidence="3" type="ORF">ACFFRH_16340</name>
</gene>
<dbReference type="Gene3D" id="2.60.40.420">
    <property type="entry name" value="Cupredoxins - blue copper proteins"/>
    <property type="match status" value="3"/>
</dbReference>
<dbReference type="CDD" id="cd13891">
    <property type="entry name" value="CuRO_3_CotA_like"/>
    <property type="match status" value="1"/>
</dbReference>
<dbReference type="CDD" id="cd13844">
    <property type="entry name" value="CuRO_1_BOD_CotA_like"/>
    <property type="match status" value="1"/>
</dbReference>
<dbReference type="Pfam" id="PF07731">
    <property type="entry name" value="Cu-oxidase_2"/>
    <property type="match status" value="1"/>
</dbReference>